<dbReference type="Pfam" id="PF07331">
    <property type="entry name" value="TctB"/>
    <property type="match status" value="1"/>
</dbReference>
<feature type="transmembrane region" description="Helical" evidence="1">
    <location>
        <begin position="122"/>
        <end position="140"/>
    </location>
</feature>
<keyword evidence="4" id="KW-1185">Reference proteome</keyword>
<feature type="transmembrane region" description="Helical" evidence="1">
    <location>
        <begin position="101"/>
        <end position="117"/>
    </location>
</feature>
<organism evidence="3 4">
    <name type="scientific">Oceanobacillus polygoni</name>
    <dbReference type="NCBI Taxonomy" id="1235259"/>
    <lineage>
        <taxon>Bacteria</taxon>
        <taxon>Bacillati</taxon>
        <taxon>Bacillota</taxon>
        <taxon>Bacilli</taxon>
        <taxon>Bacillales</taxon>
        <taxon>Bacillaceae</taxon>
        <taxon>Oceanobacillus</taxon>
    </lineage>
</organism>
<evidence type="ECO:0000259" key="2">
    <source>
        <dbReference type="Pfam" id="PF07331"/>
    </source>
</evidence>
<reference evidence="3" key="1">
    <citation type="submission" date="2021-03" db="EMBL/GenBank/DDBJ databases">
        <title>Genomic Encyclopedia of Type Strains, Phase IV (KMG-IV): sequencing the most valuable type-strain genomes for metagenomic binning, comparative biology and taxonomic classification.</title>
        <authorList>
            <person name="Goeker M."/>
        </authorList>
    </citation>
    <scope>NUCLEOTIDE SEQUENCE</scope>
    <source>
        <strain evidence="3">DSM 107338</strain>
    </source>
</reference>
<feature type="transmembrane region" description="Helical" evidence="1">
    <location>
        <begin position="78"/>
        <end position="95"/>
    </location>
</feature>
<gene>
    <name evidence="3" type="ORF">J2Z64_000985</name>
</gene>
<dbReference type="InterPro" id="IPR009936">
    <property type="entry name" value="DUF1468"/>
</dbReference>
<accession>A0A9X0YQD3</accession>
<sequence length="149" mass="16899">MQTIRYTLPILFIVASVIYGVMIIQLPSATLGNPNGPMLFPLFVCIGVLIFSIIDLVNVRKESDNDNEDLKMMAQRNSFKLIVTIIGICLIYTFIFERLGYLFATILFMAALMFYLNGIKKWGLNLIVTLVVSFSTWYGFTQLLQISLP</sequence>
<dbReference type="EMBL" id="JAGGMB010000002">
    <property type="protein sequence ID" value="MBP2076773.1"/>
    <property type="molecule type" value="Genomic_DNA"/>
</dbReference>
<evidence type="ECO:0000256" key="1">
    <source>
        <dbReference type="SAM" id="Phobius"/>
    </source>
</evidence>
<feature type="transmembrane region" description="Helical" evidence="1">
    <location>
        <begin position="7"/>
        <end position="26"/>
    </location>
</feature>
<dbReference type="RefSeq" id="WP_187773683.1">
    <property type="nucleotide sequence ID" value="NZ_PIJY01000024.1"/>
</dbReference>
<proteinExistence type="predicted"/>
<protein>
    <submittedName>
        <fullName evidence="3">Tricarboxylic transport membrane protein</fullName>
    </submittedName>
</protein>
<comment type="caution">
    <text evidence="3">The sequence shown here is derived from an EMBL/GenBank/DDBJ whole genome shotgun (WGS) entry which is preliminary data.</text>
</comment>
<keyword evidence="1" id="KW-0812">Transmembrane</keyword>
<keyword evidence="1" id="KW-1133">Transmembrane helix</keyword>
<feature type="domain" description="DUF1468" evidence="2">
    <location>
        <begin position="10"/>
        <end position="149"/>
    </location>
</feature>
<feature type="transmembrane region" description="Helical" evidence="1">
    <location>
        <begin position="38"/>
        <end position="57"/>
    </location>
</feature>
<name>A0A9X0YQD3_9BACI</name>
<evidence type="ECO:0000313" key="4">
    <source>
        <dbReference type="Proteomes" id="UP001138793"/>
    </source>
</evidence>
<dbReference type="Proteomes" id="UP001138793">
    <property type="component" value="Unassembled WGS sequence"/>
</dbReference>
<keyword evidence="1" id="KW-0472">Membrane</keyword>
<evidence type="ECO:0000313" key="3">
    <source>
        <dbReference type="EMBL" id="MBP2076773.1"/>
    </source>
</evidence>
<dbReference type="AlphaFoldDB" id="A0A9X0YQD3"/>